<sequence length="430" mass="46335">MNLDQQLSQTLRHLAEQVDPPEVTLDGIRSLAHANRRRTVAATAAAGIFALALAGIPLLTASRDTTAPPVAPEPTGELFRADLRDPSRCVDKGIDGERPQEPGFPAGPGLQAWMDDLPVGEPPLSPYWHDGVLHVRGVQVPAPYASVTLEAAGETVLVAGETRFEEGGASPQWMLVRGDQLTPLPVPEGYSPQLSVDGRVAFWEAHPTAEITQFVTWDTETNAPLASRTVPGNMWLEGSVCRINLLGIDAAGNGHVLDQASESPVARWDVRADTVAPTELTYDPTKTLNQFDAFKGLEDAFVSPDGTREVFTEAAPGDSPAGCCATQLRVRPAQSGQPGDIVTLQLPQGIPSMRLWDAATDRGTWMVWWETNQTVLLDAPVANHSYLVRCSTSNGACERVFDLGRNSNEGAQYVPHWDADWAFARAPAAE</sequence>
<evidence type="ECO:0000256" key="1">
    <source>
        <dbReference type="SAM" id="Phobius"/>
    </source>
</evidence>
<feature type="transmembrane region" description="Helical" evidence="1">
    <location>
        <begin position="39"/>
        <end position="59"/>
    </location>
</feature>
<dbReference type="RefSeq" id="WP_345205646.1">
    <property type="nucleotide sequence ID" value="NZ_BAABGM010000013.1"/>
</dbReference>
<name>A0ABP8KGV5_9MICO</name>
<evidence type="ECO:0008006" key="4">
    <source>
        <dbReference type="Google" id="ProtNLM"/>
    </source>
</evidence>
<evidence type="ECO:0000313" key="2">
    <source>
        <dbReference type="EMBL" id="GAA4406558.1"/>
    </source>
</evidence>
<evidence type="ECO:0000313" key="3">
    <source>
        <dbReference type="Proteomes" id="UP001500945"/>
    </source>
</evidence>
<keyword evidence="3" id="KW-1185">Reference proteome</keyword>
<organism evidence="2 3">
    <name type="scientific">Fodinibacter luteus</name>
    <dbReference type="NCBI Taxonomy" id="552064"/>
    <lineage>
        <taxon>Bacteria</taxon>
        <taxon>Bacillati</taxon>
        <taxon>Actinomycetota</taxon>
        <taxon>Actinomycetes</taxon>
        <taxon>Micrococcales</taxon>
        <taxon>Intrasporangiaceae</taxon>
        <taxon>Fodinibacter (ex Wang et al. 2009)</taxon>
    </lineage>
</organism>
<comment type="caution">
    <text evidence="2">The sequence shown here is derived from an EMBL/GenBank/DDBJ whole genome shotgun (WGS) entry which is preliminary data.</text>
</comment>
<keyword evidence="1" id="KW-0812">Transmembrane</keyword>
<gene>
    <name evidence="2" type="ORF">GCM10023168_21610</name>
</gene>
<accession>A0ABP8KGV5</accession>
<keyword evidence="1" id="KW-0472">Membrane</keyword>
<dbReference type="EMBL" id="BAABGM010000013">
    <property type="protein sequence ID" value="GAA4406558.1"/>
    <property type="molecule type" value="Genomic_DNA"/>
</dbReference>
<reference evidence="3" key="1">
    <citation type="journal article" date="2019" name="Int. J. Syst. Evol. Microbiol.">
        <title>The Global Catalogue of Microorganisms (GCM) 10K type strain sequencing project: providing services to taxonomists for standard genome sequencing and annotation.</title>
        <authorList>
            <consortium name="The Broad Institute Genomics Platform"/>
            <consortium name="The Broad Institute Genome Sequencing Center for Infectious Disease"/>
            <person name="Wu L."/>
            <person name="Ma J."/>
        </authorList>
    </citation>
    <scope>NUCLEOTIDE SEQUENCE [LARGE SCALE GENOMIC DNA]</scope>
    <source>
        <strain evidence="3">JCM 17809</strain>
    </source>
</reference>
<dbReference type="Proteomes" id="UP001500945">
    <property type="component" value="Unassembled WGS sequence"/>
</dbReference>
<keyword evidence="1" id="KW-1133">Transmembrane helix</keyword>
<protein>
    <recommendedName>
        <fullName evidence="4">WD40 repeat protein</fullName>
    </recommendedName>
</protein>
<proteinExistence type="predicted"/>